<name>A0AAD3CL22_9STRA</name>
<dbReference type="Proteomes" id="UP001054902">
    <property type="component" value="Unassembled WGS sequence"/>
</dbReference>
<evidence type="ECO:0000313" key="10">
    <source>
        <dbReference type="Proteomes" id="UP001054902"/>
    </source>
</evidence>
<dbReference type="PANTHER" id="PTHR11552:SF147">
    <property type="entry name" value="CHOLINE DEHYDROGENASE, MITOCHONDRIAL"/>
    <property type="match status" value="1"/>
</dbReference>
<dbReference type="InterPro" id="IPR036188">
    <property type="entry name" value="FAD/NAD-bd_sf"/>
</dbReference>
<feature type="domain" description="Glucose-methanol-choline oxidoreductase C-terminal" evidence="8">
    <location>
        <begin position="614"/>
        <end position="720"/>
    </location>
</feature>
<evidence type="ECO:0000256" key="3">
    <source>
        <dbReference type="ARBA" id="ARBA00022630"/>
    </source>
</evidence>
<dbReference type="GO" id="GO:0050660">
    <property type="term" value="F:flavin adenine dinucleotide binding"/>
    <property type="evidence" value="ECO:0007669"/>
    <property type="project" value="InterPro"/>
</dbReference>
<comment type="caution">
    <text evidence="9">The sequence shown here is derived from an EMBL/GenBank/DDBJ whole genome shotgun (WGS) entry which is preliminary data.</text>
</comment>
<evidence type="ECO:0000256" key="2">
    <source>
        <dbReference type="ARBA" id="ARBA00010790"/>
    </source>
</evidence>
<organism evidence="9 10">
    <name type="scientific">Chaetoceros tenuissimus</name>
    <dbReference type="NCBI Taxonomy" id="426638"/>
    <lineage>
        <taxon>Eukaryota</taxon>
        <taxon>Sar</taxon>
        <taxon>Stramenopiles</taxon>
        <taxon>Ochrophyta</taxon>
        <taxon>Bacillariophyta</taxon>
        <taxon>Coscinodiscophyceae</taxon>
        <taxon>Chaetocerotophycidae</taxon>
        <taxon>Chaetocerotales</taxon>
        <taxon>Chaetocerotaceae</taxon>
        <taxon>Chaetoceros</taxon>
    </lineage>
</organism>
<evidence type="ECO:0008006" key="11">
    <source>
        <dbReference type="Google" id="ProtNLM"/>
    </source>
</evidence>
<dbReference type="SUPFAM" id="SSF54373">
    <property type="entry name" value="FAD-linked reductases, C-terminal domain"/>
    <property type="match status" value="1"/>
</dbReference>
<keyword evidence="4" id="KW-0274">FAD</keyword>
<keyword evidence="6" id="KW-0472">Membrane</keyword>
<keyword evidence="3" id="KW-0285">Flavoprotein</keyword>
<dbReference type="PANTHER" id="PTHR11552">
    <property type="entry name" value="GLUCOSE-METHANOL-CHOLINE GMC OXIDOREDUCTASE"/>
    <property type="match status" value="1"/>
</dbReference>
<dbReference type="Gene3D" id="3.30.560.10">
    <property type="entry name" value="Glucose Oxidase, domain 3"/>
    <property type="match status" value="1"/>
</dbReference>
<feature type="domain" description="Glucose-methanol-choline oxidoreductase N-terminal" evidence="7">
    <location>
        <begin position="99"/>
        <end position="452"/>
    </location>
</feature>
<evidence type="ECO:0000313" key="9">
    <source>
        <dbReference type="EMBL" id="GFH46620.1"/>
    </source>
</evidence>
<evidence type="ECO:0000259" key="7">
    <source>
        <dbReference type="Pfam" id="PF00732"/>
    </source>
</evidence>
<feature type="region of interest" description="Disordered" evidence="5">
    <location>
        <begin position="1"/>
        <end position="25"/>
    </location>
</feature>
<keyword evidence="6" id="KW-1133">Transmembrane helix</keyword>
<keyword evidence="10" id="KW-1185">Reference proteome</keyword>
<protein>
    <recommendedName>
        <fullName evidence="11">Glucose-methanol-choline oxidoreductase N-terminal domain-containing protein</fullName>
    </recommendedName>
</protein>
<keyword evidence="6" id="KW-0812">Transmembrane</keyword>
<comment type="similarity">
    <text evidence="2">Belongs to the GMC oxidoreductase family.</text>
</comment>
<dbReference type="GO" id="GO:0016614">
    <property type="term" value="F:oxidoreductase activity, acting on CH-OH group of donors"/>
    <property type="evidence" value="ECO:0007669"/>
    <property type="project" value="InterPro"/>
</dbReference>
<gene>
    <name evidence="9" type="ORF">CTEN210_03094</name>
</gene>
<dbReference type="InterPro" id="IPR007867">
    <property type="entry name" value="GMC_OxRtase_C"/>
</dbReference>
<dbReference type="AlphaFoldDB" id="A0AAD3CL22"/>
<evidence type="ECO:0000259" key="8">
    <source>
        <dbReference type="Pfam" id="PF05199"/>
    </source>
</evidence>
<evidence type="ECO:0000256" key="6">
    <source>
        <dbReference type="SAM" id="Phobius"/>
    </source>
</evidence>
<evidence type="ECO:0000256" key="4">
    <source>
        <dbReference type="ARBA" id="ARBA00022827"/>
    </source>
</evidence>
<proteinExistence type="inferred from homology"/>
<reference evidence="9 10" key="1">
    <citation type="journal article" date="2021" name="Sci. Rep.">
        <title>The genome of the diatom Chaetoceros tenuissimus carries an ancient integrated fragment of an extant virus.</title>
        <authorList>
            <person name="Hongo Y."/>
            <person name="Kimura K."/>
            <person name="Takaki Y."/>
            <person name="Yoshida Y."/>
            <person name="Baba S."/>
            <person name="Kobayashi G."/>
            <person name="Nagasaki K."/>
            <person name="Hano T."/>
            <person name="Tomaru Y."/>
        </authorList>
    </citation>
    <scope>NUCLEOTIDE SEQUENCE [LARGE SCALE GENOMIC DNA]</scope>
    <source>
        <strain evidence="9 10">NIES-3715</strain>
    </source>
</reference>
<accession>A0AAD3CL22</accession>
<feature type="transmembrane region" description="Helical" evidence="6">
    <location>
        <begin position="64"/>
        <end position="85"/>
    </location>
</feature>
<evidence type="ECO:0000256" key="1">
    <source>
        <dbReference type="ARBA" id="ARBA00001974"/>
    </source>
</evidence>
<comment type="cofactor">
    <cofactor evidence="1">
        <name>FAD</name>
        <dbReference type="ChEBI" id="CHEBI:57692"/>
    </cofactor>
</comment>
<sequence>MKKGYGSIDATLNSTPDSSREDLRESERFLDAQENRCKFDNENPIHEKDTSRGIHKHERKRGSLCLLSLQAIIIMRIMWTVAFYVTLSRDREEGYQYIVVGAGPAGIVTAVNLAKRLEQEAVKEGRQAERVLLLESGSLSQSEVMRDLHKFRGKQSSFRNMQNKMESMSSLLPNDFDIPLMWTKLNEKQNEQEYLSHHWPIEETFLGRAVGGSGIHNAMINVRGLPSDFDNWNVSKWSANEIMPYYNKLEDYTNPMMGENFWSAEDWHLAQKSRGRKGPLKVSIASDWFPSPFGVNFIKAALDTGIPLASPGFNIPEKRIGVGYYEFNVWNGTRQSVAQALISSQPEGAPTNLIIETGATVHNVLFESKGRENQIPVAKGIRFFSSKSKSFEKIYLSESKERNHNGEMRRLEIILSAGAILSSQILVNSGISRNGDLVNSPNVGNNLQDHPVISIIFQTNRNLTTMIKAYFHEDDEVETFESYLNFMEEKNFNNKPSVADGTHIYGTAGFTVGGFLTSPWAQTSDPDIQLTVFPHVKEPHFTLRKAENKTLDESTDDDGLVMITVALLKPESRNFLQFHEAKDVDNDRENYNGDFAFEESLDFHVPTIKGGELTQLDKERLAYGIDQVRSIMKSPSIYKTIRKEIYPGSFYEGAELNKFVEENIMQNSHWSGSTRMGDDDSSVVDNELKVRGTECLRVVDAGIMPIIPNGNTHSTTCVIGLRAVDLILGEVDD</sequence>
<dbReference type="EMBL" id="BLLK01000022">
    <property type="protein sequence ID" value="GFH46620.1"/>
    <property type="molecule type" value="Genomic_DNA"/>
</dbReference>
<dbReference type="Pfam" id="PF05199">
    <property type="entry name" value="GMC_oxred_C"/>
    <property type="match status" value="1"/>
</dbReference>
<dbReference type="InterPro" id="IPR000172">
    <property type="entry name" value="GMC_OxRdtase_N"/>
</dbReference>
<dbReference type="Gene3D" id="3.50.50.60">
    <property type="entry name" value="FAD/NAD(P)-binding domain"/>
    <property type="match status" value="1"/>
</dbReference>
<dbReference type="Pfam" id="PF00732">
    <property type="entry name" value="GMC_oxred_N"/>
    <property type="match status" value="1"/>
</dbReference>
<dbReference type="InterPro" id="IPR012132">
    <property type="entry name" value="GMC_OxRdtase"/>
</dbReference>
<evidence type="ECO:0000256" key="5">
    <source>
        <dbReference type="SAM" id="MobiDB-lite"/>
    </source>
</evidence>
<dbReference type="SUPFAM" id="SSF51905">
    <property type="entry name" value="FAD/NAD(P)-binding domain"/>
    <property type="match status" value="1"/>
</dbReference>